<organism evidence="1 2">
    <name type="scientific">Funneliformis caledonium</name>
    <dbReference type="NCBI Taxonomy" id="1117310"/>
    <lineage>
        <taxon>Eukaryota</taxon>
        <taxon>Fungi</taxon>
        <taxon>Fungi incertae sedis</taxon>
        <taxon>Mucoromycota</taxon>
        <taxon>Glomeromycotina</taxon>
        <taxon>Glomeromycetes</taxon>
        <taxon>Glomerales</taxon>
        <taxon>Glomeraceae</taxon>
        <taxon>Funneliformis</taxon>
    </lineage>
</organism>
<dbReference type="Proteomes" id="UP000789570">
    <property type="component" value="Unassembled WGS sequence"/>
</dbReference>
<reference evidence="1" key="1">
    <citation type="submission" date="2021-06" db="EMBL/GenBank/DDBJ databases">
        <authorList>
            <person name="Kallberg Y."/>
            <person name="Tangrot J."/>
            <person name="Rosling A."/>
        </authorList>
    </citation>
    <scope>NUCLEOTIDE SEQUENCE</scope>
    <source>
        <strain evidence="1">UK204</strain>
    </source>
</reference>
<evidence type="ECO:0000313" key="2">
    <source>
        <dbReference type="Proteomes" id="UP000789570"/>
    </source>
</evidence>
<proteinExistence type="predicted"/>
<comment type="caution">
    <text evidence="1">The sequence shown here is derived from an EMBL/GenBank/DDBJ whole genome shotgun (WGS) entry which is preliminary data.</text>
</comment>
<accession>A0A9N9IVQ5</accession>
<evidence type="ECO:0000313" key="1">
    <source>
        <dbReference type="EMBL" id="CAG8750648.1"/>
    </source>
</evidence>
<dbReference type="EMBL" id="CAJVPQ010018276">
    <property type="protein sequence ID" value="CAG8750648.1"/>
    <property type="molecule type" value="Genomic_DNA"/>
</dbReference>
<feature type="non-terminal residue" evidence="1">
    <location>
        <position position="1"/>
    </location>
</feature>
<sequence length="353" mass="40638">RRDKWEVLYQEVLREGSQYNIATPESILSWIQKYRRPTNNVPPKLISTYGKDFKFLCRKETKERLWNGTLDKNGVKKRYYALLNNIKDRNFHPIPFIAARPGTGKTRVLEESLNMLQQCAENDSDSDLKKLVNNAVLINVTYGNGSAASITDSNIGGEISLPLRILYRYFVEGVPDLEFVTFTITLDINKEKVMIINCIDEVNNLYELENSTFETMVKAVGSSCCSMHPPLPIPLPLSGMDHMLEIGRSLQFPVYTNHHFHRCLGDVGGHCRTLEFFYQRCSNYIVNTIDFLQVMTDVHVLLKERYAFEEFAQDNSDIIAGCLLDEVMILYERIKELRQYGIVILEENHSNGM</sequence>
<keyword evidence="2" id="KW-1185">Reference proteome</keyword>
<dbReference type="OrthoDB" id="2433727at2759"/>
<feature type="non-terminal residue" evidence="1">
    <location>
        <position position="353"/>
    </location>
</feature>
<gene>
    <name evidence="1" type="ORF">FCALED_LOCUS16292</name>
</gene>
<protein>
    <submittedName>
        <fullName evidence="1">2819_t:CDS:1</fullName>
    </submittedName>
</protein>
<dbReference type="AlphaFoldDB" id="A0A9N9IVQ5"/>
<name>A0A9N9IVQ5_9GLOM</name>